<evidence type="ECO:0000313" key="1">
    <source>
        <dbReference type="EMBL" id="OQV19437.1"/>
    </source>
</evidence>
<dbReference type="Proteomes" id="UP000192578">
    <property type="component" value="Unassembled WGS sequence"/>
</dbReference>
<comment type="caution">
    <text evidence="1">The sequence shown here is derived from an EMBL/GenBank/DDBJ whole genome shotgun (WGS) entry which is preliminary data.</text>
</comment>
<dbReference type="AlphaFoldDB" id="A0A1W0WW88"/>
<evidence type="ECO:0008006" key="3">
    <source>
        <dbReference type="Google" id="ProtNLM"/>
    </source>
</evidence>
<evidence type="ECO:0000313" key="2">
    <source>
        <dbReference type="Proteomes" id="UP000192578"/>
    </source>
</evidence>
<protein>
    <recommendedName>
        <fullName evidence="3">DNA-directed DNA polymerase</fullName>
    </recommendedName>
</protein>
<dbReference type="OrthoDB" id="5976216at2759"/>
<sequence>MEQFENHYPGRILYFDTDSLIFVARDTDEWKLETGHYLGDLVSELKPGQHIEKFVSLGAKSYAYRTNDGKHVTKIKGFTLNGETEELINFTAMLHLLDEKESTIAVPQRNLRRDIKTVAIKEVQTMKKCRFYYKKCVILDGPFGFCAD</sequence>
<dbReference type="SUPFAM" id="SSF56672">
    <property type="entry name" value="DNA/RNA polymerases"/>
    <property type="match status" value="1"/>
</dbReference>
<organism evidence="1 2">
    <name type="scientific">Hypsibius exemplaris</name>
    <name type="common">Freshwater tardigrade</name>
    <dbReference type="NCBI Taxonomy" id="2072580"/>
    <lineage>
        <taxon>Eukaryota</taxon>
        <taxon>Metazoa</taxon>
        <taxon>Ecdysozoa</taxon>
        <taxon>Tardigrada</taxon>
        <taxon>Eutardigrada</taxon>
        <taxon>Parachela</taxon>
        <taxon>Hypsibioidea</taxon>
        <taxon>Hypsibiidae</taxon>
        <taxon>Hypsibius</taxon>
    </lineage>
</organism>
<accession>A0A1W0WW88</accession>
<reference evidence="2" key="1">
    <citation type="submission" date="2017-01" db="EMBL/GenBank/DDBJ databases">
        <title>Comparative genomics of anhydrobiosis in the tardigrade Hypsibius dujardini.</title>
        <authorList>
            <person name="Yoshida Y."/>
            <person name="Koutsovoulos G."/>
            <person name="Laetsch D."/>
            <person name="Stevens L."/>
            <person name="Kumar S."/>
            <person name="Horikawa D."/>
            <person name="Ishino K."/>
            <person name="Komine S."/>
            <person name="Tomita M."/>
            <person name="Blaxter M."/>
            <person name="Arakawa K."/>
        </authorList>
    </citation>
    <scope>NUCLEOTIDE SEQUENCE [LARGE SCALE GENOMIC DNA]</scope>
    <source>
        <strain evidence="2">Z151</strain>
    </source>
</reference>
<gene>
    <name evidence="1" type="ORF">BV898_06551</name>
</gene>
<keyword evidence="2" id="KW-1185">Reference proteome</keyword>
<proteinExistence type="predicted"/>
<dbReference type="InterPro" id="IPR043502">
    <property type="entry name" value="DNA/RNA_pol_sf"/>
</dbReference>
<dbReference type="PANTHER" id="PTHR33568">
    <property type="entry name" value="DNA POLYMERASE"/>
    <property type="match status" value="1"/>
</dbReference>
<dbReference type="EMBL" id="MTYJ01000039">
    <property type="protein sequence ID" value="OQV19437.1"/>
    <property type="molecule type" value="Genomic_DNA"/>
</dbReference>
<dbReference type="Gene3D" id="3.90.1600.10">
    <property type="entry name" value="Palm domain of DNA polymerase"/>
    <property type="match status" value="1"/>
</dbReference>
<dbReference type="PANTHER" id="PTHR33568:SF3">
    <property type="entry name" value="DNA-DIRECTED DNA POLYMERASE"/>
    <property type="match status" value="1"/>
</dbReference>
<name>A0A1W0WW88_HYPEX</name>
<dbReference type="InterPro" id="IPR023211">
    <property type="entry name" value="DNA_pol_palm_dom_sf"/>
</dbReference>